<evidence type="ECO:0000256" key="3">
    <source>
        <dbReference type="ARBA" id="ARBA00022490"/>
    </source>
</evidence>
<dbReference type="AlphaFoldDB" id="A0A0L7KX09"/>
<evidence type="ECO:0000313" key="7">
    <source>
        <dbReference type="EMBL" id="KOB67798.1"/>
    </source>
</evidence>
<evidence type="ECO:0000256" key="5">
    <source>
        <dbReference type="PROSITE-ProRule" id="PRU00192"/>
    </source>
</evidence>
<dbReference type="GO" id="GO:0005737">
    <property type="term" value="C:cytoplasm"/>
    <property type="evidence" value="ECO:0007669"/>
    <property type="project" value="UniProtKB-SubCell"/>
</dbReference>
<dbReference type="PROSITE" id="PS50002">
    <property type="entry name" value="SH3"/>
    <property type="match status" value="1"/>
</dbReference>
<evidence type="ECO:0000256" key="4">
    <source>
        <dbReference type="ARBA" id="ARBA00022553"/>
    </source>
</evidence>
<dbReference type="Gene3D" id="1.20.58.60">
    <property type="match status" value="1"/>
</dbReference>
<proteinExistence type="predicted"/>
<sequence length="108" mass="12153">MKKHQAVMGEMAQHEARVEAVRAAGTALRDQGHFAAEDIASRLHQLHQQWTHLQEKALQQQESPVVDVSGKECVVALYDYAEKSPREVSMKRGDVLTLLNSNNKVTLY</sequence>
<feature type="domain" description="SH3" evidence="6">
    <location>
        <begin position="69"/>
        <end position="108"/>
    </location>
</feature>
<dbReference type="SUPFAM" id="SSF46966">
    <property type="entry name" value="Spectrin repeat"/>
    <property type="match status" value="1"/>
</dbReference>
<gene>
    <name evidence="7" type="ORF">OBRU01_19281</name>
</gene>
<dbReference type="Gene3D" id="2.30.30.40">
    <property type="entry name" value="SH3 Domains"/>
    <property type="match status" value="1"/>
</dbReference>
<dbReference type="SUPFAM" id="SSF50044">
    <property type="entry name" value="SH3-domain"/>
    <property type="match status" value="1"/>
</dbReference>
<accession>A0A0L7KX09</accession>
<dbReference type="InterPro" id="IPR036028">
    <property type="entry name" value="SH3-like_dom_sf"/>
</dbReference>
<dbReference type="Pfam" id="PF00435">
    <property type="entry name" value="Spectrin"/>
    <property type="match status" value="1"/>
</dbReference>
<evidence type="ECO:0000256" key="1">
    <source>
        <dbReference type="ARBA" id="ARBA00004496"/>
    </source>
</evidence>
<keyword evidence="2 5" id="KW-0728">SH3 domain</keyword>
<keyword evidence="3" id="KW-0963">Cytoplasm</keyword>
<protein>
    <submittedName>
        <fullName evidence="7">Putative alpha-spectrin protein</fullName>
    </submittedName>
</protein>
<dbReference type="InterPro" id="IPR001452">
    <property type="entry name" value="SH3_domain"/>
</dbReference>
<dbReference type="Pfam" id="PF00018">
    <property type="entry name" value="SH3_1"/>
    <property type="match status" value="1"/>
</dbReference>
<keyword evidence="4" id="KW-0597">Phosphoprotein</keyword>
<organism evidence="7 8">
    <name type="scientific">Operophtera brumata</name>
    <name type="common">Winter moth</name>
    <name type="synonym">Phalaena brumata</name>
    <dbReference type="NCBI Taxonomy" id="104452"/>
    <lineage>
        <taxon>Eukaryota</taxon>
        <taxon>Metazoa</taxon>
        <taxon>Ecdysozoa</taxon>
        <taxon>Arthropoda</taxon>
        <taxon>Hexapoda</taxon>
        <taxon>Insecta</taxon>
        <taxon>Pterygota</taxon>
        <taxon>Neoptera</taxon>
        <taxon>Endopterygota</taxon>
        <taxon>Lepidoptera</taxon>
        <taxon>Glossata</taxon>
        <taxon>Ditrysia</taxon>
        <taxon>Geometroidea</taxon>
        <taxon>Geometridae</taxon>
        <taxon>Larentiinae</taxon>
        <taxon>Operophtera</taxon>
    </lineage>
</organism>
<dbReference type="STRING" id="104452.A0A0L7KX09"/>
<dbReference type="InterPro" id="IPR002017">
    <property type="entry name" value="Spectrin_repeat"/>
</dbReference>
<evidence type="ECO:0000256" key="2">
    <source>
        <dbReference type="ARBA" id="ARBA00022443"/>
    </source>
</evidence>
<dbReference type="CDD" id="cd00176">
    <property type="entry name" value="SPEC"/>
    <property type="match status" value="1"/>
</dbReference>
<comment type="subcellular location">
    <subcellularLocation>
        <location evidence="1">Cytoplasm</location>
    </subcellularLocation>
</comment>
<evidence type="ECO:0000259" key="6">
    <source>
        <dbReference type="PROSITE" id="PS50002"/>
    </source>
</evidence>
<dbReference type="Proteomes" id="UP000037510">
    <property type="component" value="Unassembled WGS sequence"/>
</dbReference>
<dbReference type="EMBL" id="JTDY01004755">
    <property type="protein sequence ID" value="KOB67798.1"/>
    <property type="molecule type" value="Genomic_DNA"/>
</dbReference>
<reference evidence="7 8" key="1">
    <citation type="journal article" date="2015" name="Genome Biol. Evol.">
        <title>The genome of winter moth (Operophtera brumata) provides a genomic perspective on sexual dimorphism and phenology.</title>
        <authorList>
            <person name="Derks M.F."/>
            <person name="Smit S."/>
            <person name="Salis L."/>
            <person name="Schijlen E."/>
            <person name="Bossers A."/>
            <person name="Mateman C."/>
            <person name="Pijl A.S."/>
            <person name="de Ridder D."/>
            <person name="Groenen M.A."/>
            <person name="Visser M.E."/>
            <person name="Megens H.J."/>
        </authorList>
    </citation>
    <scope>NUCLEOTIDE SEQUENCE [LARGE SCALE GENOMIC DNA]</scope>
    <source>
        <strain evidence="7">WM2013NL</strain>
        <tissue evidence="7">Head and thorax</tissue>
    </source>
</reference>
<dbReference type="PRINTS" id="PR01887">
    <property type="entry name" value="SPECTRNALPHA"/>
</dbReference>
<name>A0A0L7KX09_OPEBR</name>
<keyword evidence="8" id="KW-1185">Reference proteome</keyword>
<evidence type="ECO:0000313" key="8">
    <source>
        <dbReference type="Proteomes" id="UP000037510"/>
    </source>
</evidence>
<comment type="caution">
    <text evidence="7">The sequence shown here is derived from an EMBL/GenBank/DDBJ whole genome shotgun (WGS) entry which is preliminary data.</text>
</comment>
<dbReference type="InterPro" id="IPR018159">
    <property type="entry name" value="Spectrin/alpha-actinin"/>
</dbReference>